<dbReference type="InterPro" id="IPR055385">
    <property type="entry name" value="GpJ_HDII-ins2"/>
</dbReference>
<feature type="domain" description="Tip attachment protein J HDII-ins2" evidence="2">
    <location>
        <begin position="258"/>
        <end position="363"/>
    </location>
</feature>
<reference evidence="3" key="1">
    <citation type="submission" date="2021-03" db="EMBL/GenBank/DDBJ databases">
        <title>Sagittula salina sp. nov. strain M10.9X isolated from the marine waste.</title>
        <authorList>
            <person name="Satari L."/>
            <person name="Molina-Menor E."/>
            <person name="Vidal-Verdu A."/>
            <person name="Pascual J."/>
            <person name="Pereto J."/>
            <person name="Porcar M."/>
        </authorList>
    </citation>
    <scope>NUCLEOTIDE SEQUENCE</scope>
    <source>
        <strain evidence="3">M10.9X</strain>
    </source>
</reference>
<protein>
    <recommendedName>
        <fullName evidence="2">Tip attachment protein J HDII-ins2 domain-containing protein</fullName>
    </recommendedName>
</protein>
<dbReference type="AlphaFoldDB" id="A0A940S4C2"/>
<organism evidence="3 4">
    <name type="scientific">Sagittula salina</name>
    <dbReference type="NCBI Taxonomy" id="2820268"/>
    <lineage>
        <taxon>Bacteria</taxon>
        <taxon>Pseudomonadati</taxon>
        <taxon>Pseudomonadota</taxon>
        <taxon>Alphaproteobacteria</taxon>
        <taxon>Rhodobacterales</taxon>
        <taxon>Roseobacteraceae</taxon>
        <taxon>Sagittula</taxon>
    </lineage>
</organism>
<keyword evidence="1" id="KW-1133">Transmembrane helix</keyword>
<name>A0A940S4C2_9RHOB</name>
<proteinExistence type="predicted"/>
<keyword evidence="1" id="KW-0472">Membrane</keyword>
<dbReference type="Pfam" id="PF24801">
    <property type="entry name" value="FNIII-A_GpJ"/>
    <property type="match status" value="1"/>
</dbReference>
<evidence type="ECO:0000313" key="4">
    <source>
        <dbReference type="Proteomes" id="UP000675940"/>
    </source>
</evidence>
<gene>
    <name evidence="3" type="ORF">J5474_15745</name>
</gene>
<accession>A0A940S4C2</accession>
<dbReference type="EMBL" id="JAGISH010000009">
    <property type="protein sequence ID" value="MBP0483934.1"/>
    <property type="molecule type" value="Genomic_DNA"/>
</dbReference>
<sequence>MIRVIIADAALPDHRRSIEIDAGITVAEIVARGLPYLPEEDAQRVRVTIGGARDAVAVPMGLWRAVRPRPGSVVVVRYVPGAAVAIQFAMSAVTGLGVSAGVANVVGIAAGVAVLYAGAALASSLIPVPPKQHQTPKGEELYQLDGWQNQANPGEAIPWPAGRIRMAPLFAARPYSEVIGGQQYLHGLFLWGHGRLDISNLKIKDTPIGEFPGAIWNTREGTPSDAPLEIVREQVIEDRLATELRPNPAGDQRIVWTSPGQTDRVRVILQYPNGLYGRTSKGGITGALVRVEMRQRQVGETEWSSVYGVLPLSAETTSGFFQQFEWRVPTRGRWEVDVVRLSTSISATSVDTTYLSSIAGIRERAPLAYDGPLALTELRIPASKIANGTLDTFNGVVQRYAPVWTGSEWQDGLSRNPASAALAMMRGAANAYPVADGAIHWPDMVEFFEHCDAKGLKFDRVLSGDETFGDALHGVLAAGRATWRRDGTGWGVIIDRPQPYVTDRLSPLTASAITWSKSWTRRPDAFRVTFRDETAGWEETERIIPWPGFEGEPRHFEDLPLDGKTDPSEVWIETRRRQYELDHRPDTFSCIQSSLLRTATRGDAVGLSCDILDAVQVAARVRRVEDRSVILDAPVVMEEGLQYALKWQVYDAGDTVGDTVQASLATVPGETHVLILPDLAEVPPVGTQVHFGEAMRVDIPCRVVGVEPAEDMSYRLTLQNDAPEIDTLTDAEVPPAWTAVSGDVVYTAGTPATPVVGTLTLEAAEYDYTGAPAAAVSVPVSMPPSNRVSIERIEVSHRIAGSGAWTITDVQGNGGRAQLDYPIGTTLEIFATAISVFGDPSPATAVTSTTVTGNIEVPVPLDPDGMTALGGLGNAFVTVATAPDTVELQLFRAPQGAALDIGSHAVGGPQSAASGSSVTMIDGDTSRSSLLTAGDMSDAGAWTMDGASIAAGQADHAPGSSGSIAQDLTLAAGAVYRGQIVVTGLTAGTVTVRLAGGAGVEVIEIAANGTQMFTATAIAASDAIEIAWSADCDATVMSVLLYRASSTTAPQGAWDYYVAPVNADRIANQPAGPVPATII</sequence>
<comment type="caution">
    <text evidence="3">The sequence shown here is derived from an EMBL/GenBank/DDBJ whole genome shotgun (WGS) entry which is preliminary data.</text>
</comment>
<dbReference type="Proteomes" id="UP000675940">
    <property type="component" value="Unassembled WGS sequence"/>
</dbReference>
<evidence type="ECO:0000259" key="2">
    <source>
        <dbReference type="Pfam" id="PF24801"/>
    </source>
</evidence>
<keyword evidence="1" id="KW-0812">Transmembrane</keyword>
<dbReference type="RefSeq" id="WP_209361886.1">
    <property type="nucleotide sequence ID" value="NZ_JAGISH010000009.1"/>
</dbReference>
<feature type="transmembrane region" description="Helical" evidence="1">
    <location>
        <begin position="105"/>
        <end position="126"/>
    </location>
</feature>
<evidence type="ECO:0000313" key="3">
    <source>
        <dbReference type="EMBL" id="MBP0483934.1"/>
    </source>
</evidence>
<evidence type="ECO:0000256" key="1">
    <source>
        <dbReference type="SAM" id="Phobius"/>
    </source>
</evidence>
<keyword evidence="4" id="KW-1185">Reference proteome</keyword>